<comment type="caution">
    <text evidence="2">The sequence shown here is derived from an EMBL/GenBank/DDBJ whole genome shotgun (WGS) entry which is preliminary data.</text>
</comment>
<dbReference type="GO" id="GO:0016491">
    <property type="term" value="F:oxidoreductase activity"/>
    <property type="evidence" value="ECO:0007669"/>
    <property type="project" value="InterPro"/>
</dbReference>
<accession>A0A2T0ZYU1</accession>
<gene>
    <name evidence="2" type="ORF">CLV47_10972</name>
</gene>
<dbReference type="InterPro" id="IPR011008">
    <property type="entry name" value="Dimeric_a/b-barrel"/>
</dbReference>
<name>A0A2T0ZYU1_9ACTN</name>
<dbReference type="SUPFAM" id="SSF54909">
    <property type="entry name" value="Dimeric alpha+beta barrel"/>
    <property type="match status" value="1"/>
</dbReference>
<reference evidence="2 3" key="1">
    <citation type="submission" date="2018-03" db="EMBL/GenBank/DDBJ databases">
        <title>Genomic Encyclopedia of Archaeal and Bacterial Type Strains, Phase II (KMG-II): from individual species to whole genera.</title>
        <authorList>
            <person name="Goeker M."/>
        </authorList>
    </citation>
    <scope>NUCLEOTIDE SEQUENCE [LARGE SCALE GENOMIC DNA]</scope>
    <source>
        <strain evidence="2 3">DSM 100065</strain>
    </source>
</reference>
<keyword evidence="3" id="KW-1185">Reference proteome</keyword>
<dbReference type="Gene3D" id="3.30.70.100">
    <property type="match status" value="1"/>
</dbReference>
<sequence>MYKLYAFWSAPKSEDADAFEDHYTQIHGPLAAKVPHIKTLVTTRTPDGLEGGAPAYFRVAEMIFDNKADFDASTESEQWTALREDAGSMIEEFEVSMTVAMGDDVVTPGQSV</sequence>
<dbReference type="EMBL" id="PVUE01000009">
    <property type="protein sequence ID" value="PRZ41525.1"/>
    <property type="molecule type" value="Genomic_DNA"/>
</dbReference>
<dbReference type="Proteomes" id="UP000237752">
    <property type="component" value="Unassembled WGS sequence"/>
</dbReference>
<proteinExistence type="predicted"/>
<dbReference type="InterPro" id="IPR009799">
    <property type="entry name" value="EthD_dom"/>
</dbReference>
<evidence type="ECO:0000313" key="3">
    <source>
        <dbReference type="Proteomes" id="UP000237752"/>
    </source>
</evidence>
<dbReference type="NCBIfam" id="TIGR02118">
    <property type="entry name" value="EthD family reductase"/>
    <property type="match status" value="1"/>
</dbReference>
<organism evidence="2 3">
    <name type="scientific">Antricoccus suffuscus</name>
    <dbReference type="NCBI Taxonomy" id="1629062"/>
    <lineage>
        <taxon>Bacteria</taxon>
        <taxon>Bacillati</taxon>
        <taxon>Actinomycetota</taxon>
        <taxon>Actinomycetes</taxon>
        <taxon>Geodermatophilales</taxon>
        <taxon>Antricoccaceae</taxon>
        <taxon>Antricoccus</taxon>
    </lineage>
</organism>
<dbReference type="AlphaFoldDB" id="A0A2T0ZYU1"/>
<dbReference type="RefSeq" id="WP_170111051.1">
    <property type="nucleotide sequence ID" value="NZ_PVUE01000009.1"/>
</dbReference>
<feature type="domain" description="EthD" evidence="1">
    <location>
        <begin position="14"/>
        <end position="90"/>
    </location>
</feature>
<evidence type="ECO:0000259" key="1">
    <source>
        <dbReference type="Pfam" id="PF07110"/>
    </source>
</evidence>
<evidence type="ECO:0000313" key="2">
    <source>
        <dbReference type="EMBL" id="PRZ41525.1"/>
    </source>
</evidence>
<dbReference type="Pfam" id="PF07110">
    <property type="entry name" value="EthD"/>
    <property type="match status" value="1"/>
</dbReference>
<protein>
    <submittedName>
        <fullName evidence="2">Uncharacterized protein (TIGR02118 family)</fullName>
    </submittedName>
</protein>